<evidence type="ECO:0000313" key="3">
    <source>
        <dbReference type="Proteomes" id="UP000194218"/>
    </source>
</evidence>
<dbReference type="Pfam" id="PF12710">
    <property type="entry name" value="HAD"/>
    <property type="match status" value="1"/>
</dbReference>
<proteinExistence type="inferred from homology"/>
<dbReference type="PANTHER" id="PTHR43344">
    <property type="entry name" value="PHOSPHOSERINE PHOSPHATASE"/>
    <property type="match status" value="1"/>
</dbReference>
<gene>
    <name evidence="2" type="ORF">CAG99_08495</name>
</gene>
<organism evidence="2 3">
    <name type="scientific">Streptomyces marincola</name>
    <dbReference type="NCBI Taxonomy" id="2878388"/>
    <lineage>
        <taxon>Bacteria</taxon>
        <taxon>Bacillati</taxon>
        <taxon>Actinomycetota</taxon>
        <taxon>Actinomycetes</taxon>
        <taxon>Kitasatosporales</taxon>
        <taxon>Streptomycetaceae</taxon>
        <taxon>Streptomyces</taxon>
    </lineage>
</organism>
<dbReference type="InterPro" id="IPR036412">
    <property type="entry name" value="HAD-like_sf"/>
</dbReference>
<keyword evidence="2" id="KW-0378">Hydrolase</keyword>
<sequence>MDGTLLHGTTAGLEIARRSGTLAELVALESRFAAGELDTRGFAAAIHALWTGLTPAVVAAAFAAAPWLSGIPEVCADIRRRGERSVVITMSPDFFARLLLPLGFDEVVASRFPEPPFAAPLDPAHILTPRDKVRVVEELRARHGLSAEQCVAYGDSRSDAPLFRSLRHTVAVNADEHLAGLAALSYRGPSLTEAYAVARTLLPGRDASAAGAPPAHP</sequence>
<evidence type="ECO:0000313" key="2">
    <source>
        <dbReference type="EMBL" id="ARQ72232.1"/>
    </source>
</evidence>
<comment type="similarity">
    <text evidence="1">Belongs to the HAD-like hydrolase superfamily. SerB family.</text>
</comment>
<name>A0A1W7D5I4_9ACTN</name>
<keyword evidence="3" id="KW-1185">Reference proteome</keyword>
<dbReference type="EMBL" id="CP021121">
    <property type="protein sequence ID" value="ARQ72232.1"/>
    <property type="molecule type" value="Genomic_DNA"/>
</dbReference>
<dbReference type="InterPro" id="IPR050582">
    <property type="entry name" value="HAD-like_SerB"/>
</dbReference>
<dbReference type="AlphaFoldDB" id="A0A1W7D5I4"/>
<dbReference type="InterPro" id="IPR023214">
    <property type="entry name" value="HAD_sf"/>
</dbReference>
<reference evidence="2 3" key="1">
    <citation type="submission" date="2017-05" db="EMBL/GenBank/DDBJ databases">
        <title>Complete genome sequence of Streptomyces sp. SCSIO 03032 revealed the diverse biosynthetic pathways for its bioactive secondary metabolites.</title>
        <authorList>
            <person name="Ma L."/>
            <person name="Zhu Y."/>
            <person name="Zhang W."/>
            <person name="Zhang G."/>
            <person name="Tian X."/>
            <person name="Zhang S."/>
            <person name="Zhang C."/>
        </authorList>
    </citation>
    <scope>NUCLEOTIDE SEQUENCE [LARGE SCALE GENOMIC DNA]</scope>
    <source>
        <strain evidence="2 3">SCSIO 03032</strain>
    </source>
</reference>
<dbReference type="GO" id="GO:0016787">
    <property type="term" value="F:hydrolase activity"/>
    <property type="evidence" value="ECO:0007669"/>
    <property type="project" value="UniProtKB-KW"/>
</dbReference>
<dbReference type="Gene3D" id="3.40.50.1000">
    <property type="entry name" value="HAD superfamily/HAD-like"/>
    <property type="match status" value="1"/>
</dbReference>
<protein>
    <submittedName>
        <fullName evidence="2">Hydrolase</fullName>
    </submittedName>
</protein>
<dbReference type="KEGG" id="smao:CAG99_08495"/>
<dbReference type="Proteomes" id="UP000194218">
    <property type="component" value="Chromosome"/>
</dbReference>
<dbReference type="OrthoDB" id="3615082at2"/>
<evidence type="ECO:0000256" key="1">
    <source>
        <dbReference type="ARBA" id="ARBA00009184"/>
    </source>
</evidence>
<dbReference type="SUPFAM" id="SSF56784">
    <property type="entry name" value="HAD-like"/>
    <property type="match status" value="1"/>
</dbReference>
<accession>A0A1W7D5I4</accession>